<dbReference type="PROSITE" id="PS51257">
    <property type="entry name" value="PROKAR_LIPOPROTEIN"/>
    <property type="match status" value="1"/>
</dbReference>
<dbReference type="AlphaFoldDB" id="A0A545TAV0"/>
<proteinExistence type="predicted"/>
<protein>
    <recommendedName>
        <fullName evidence="4">DUF995 domain-containing protein</fullName>
    </recommendedName>
</protein>
<sequence length="202" mass="22547">MNNHKGLLISLGSFLLILSGCATDESIDYETPVELAPMAKVSEPSESHGTNQGKPQMEQRISKEGALETWKVSGGAVDGCQWTGEGWFSPAVSWKNCRNGSTGSQTVTKSGEIWPLVVGKTVSYDVKGSDQKYNWTDTRECVVNAAVHVTVETQKIPAYEVVCKDEWNTRTWYVSPDLKRTIKFKKRHKKRGLESHWIADLK</sequence>
<feature type="signal peptide" evidence="1">
    <location>
        <begin position="1"/>
        <end position="22"/>
    </location>
</feature>
<evidence type="ECO:0000313" key="3">
    <source>
        <dbReference type="Proteomes" id="UP000315252"/>
    </source>
</evidence>
<reference evidence="2 3" key="1">
    <citation type="submission" date="2019-06" db="EMBL/GenBank/DDBJ databases">
        <title>Whole genome sequence for Rhodospirillaceae sp. R148.</title>
        <authorList>
            <person name="Wang G."/>
        </authorList>
    </citation>
    <scope>NUCLEOTIDE SEQUENCE [LARGE SCALE GENOMIC DNA]</scope>
    <source>
        <strain evidence="2 3">R148</strain>
    </source>
</reference>
<dbReference type="OrthoDB" id="7337861at2"/>
<comment type="caution">
    <text evidence="2">The sequence shown here is derived from an EMBL/GenBank/DDBJ whole genome shotgun (WGS) entry which is preliminary data.</text>
</comment>
<evidence type="ECO:0000256" key="1">
    <source>
        <dbReference type="SAM" id="SignalP"/>
    </source>
</evidence>
<evidence type="ECO:0008006" key="4">
    <source>
        <dbReference type="Google" id="ProtNLM"/>
    </source>
</evidence>
<dbReference type="EMBL" id="VHSH01000010">
    <property type="protein sequence ID" value="TQV74337.1"/>
    <property type="molecule type" value="Genomic_DNA"/>
</dbReference>
<evidence type="ECO:0000313" key="2">
    <source>
        <dbReference type="EMBL" id="TQV74337.1"/>
    </source>
</evidence>
<keyword evidence="1" id="KW-0732">Signal</keyword>
<dbReference type="Proteomes" id="UP000315252">
    <property type="component" value="Unassembled WGS sequence"/>
</dbReference>
<feature type="chain" id="PRO_5022095685" description="DUF995 domain-containing protein" evidence="1">
    <location>
        <begin position="23"/>
        <end position="202"/>
    </location>
</feature>
<keyword evidence="3" id="KW-1185">Reference proteome</keyword>
<name>A0A545TAV0_9PROT</name>
<dbReference type="RefSeq" id="WP_142898967.1">
    <property type="nucleotide sequence ID" value="NZ_ML660061.1"/>
</dbReference>
<gene>
    <name evidence="2" type="ORF">FKG95_23925</name>
</gene>
<accession>A0A545TAV0</accession>
<organism evidence="2 3">
    <name type="scientific">Denitrobaculum tricleocarpae</name>
    <dbReference type="NCBI Taxonomy" id="2591009"/>
    <lineage>
        <taxon>Bacteria</taxon>
        <taxon>Pseudomonadati</taxon>
        <taxon>Pseudomonadota</taxon>
        <taxon>Alphaproteobacteria</taxon>
        <taxon>Rhodospirillales</taxon>
        <taxon>Rhodospirillaceae</taxon>
        <taxon>Denitrobaculum</taxon>
    </lineage>
</organism>